<dbReference type="GO" id="GO:0008168">
    <property type="term" value="F:methyltransferase activity"/>
    <property type="evidence" value="ECO:0007669"/>
    <property type="project" value="UniProtKB-KW"/>
</dbReference>
<evidence type="ECO:0000256" key="7">
    <source>
        <dbReference type="ARBA" id="ARBA00022756"/>
    </source>
</evidence>
<protein>
    <recommendedName>
        <fullName evidence="3 8">Malonyl-[acyl-carrier protein] O-methyltransferase</fullName>
        <shortName evidence="8">Malonyl-ACP O-methyltransferase</shortName>
        <ecNumber evidence="3 8">2.1.1.197</ecNumber>
    </recommendedName>
    <alternativeName>
        <fullName evidence="8">Biotin synthesis protein BioC</fullName>
    </alternativeName>
</protein>
<evidence type="ECO:0000256" key="1">
    <source>
        <dbReference type="ARBA" id="ARBA00000852"/>
    </source>
</evidence>
<dbReference type="PANTHER" id="PTHR13090:SF1">
    <property type="entry name" value="ARGININE-HYDROXYLASE NDUFAF5, MITOCHONDRIAL"/>
    <property type="match status" value="1"/>
</dbReference>
<evidence type="ECO:0000256" key="8">
    <source>
        <dbReference type="HAMAP-Rule" id="MF_00835"/>
    </source>
</evidence>
<sequence length="300" mass="33362">MSTDRDFTLDRQAVRRHARAHAAAALAGRDKPASDPHFLSREVAGRMAERLALIRNQPARILDIGCGTGADFALLAGRYPNASLTGIDLCQALLPRPARSGWLQRMLGSGAGPQSICADAEQLPVRRSSMQMVWSNLMLNWLHDPLPALREMHRVLEVDGMLMFSTLGPDTLRELREALPAGHGERVHRFIDMHDLGDALVKAGFAEPVMDMETLTLTYQDLDGLLRDLRQAGASNASTQRPRGLSGRQGWQAARDRYEQLRRDGRLPATFEIVYGHAWKAAPKTTDDGRAVIQFRKRDK</sequence>
<dbReference type="PANTHER" id="PTHR13090">
    <property type="entry name" value="ARGININE-HYDROXYLASE NDUFAF5, MITOCHONDRIAL"/>
    <property type="match status" value="1"/>
</dbReference>
<comment type="pathway">
    <text evidence="2 8">Cofactor biosynthesis; biotin biosynthesis.</text>
</comment>
<evidence type="ECO:0000259" key="9">
    <source>
        <dbReference type="Pfam" id="PF08241"/>
    </source>
</evidence>
<keyword evidence="7 8" id="KW-0093">Biotin biosynthesis</keyword>
<comment type="catalytic activity">
    <reaction evidence="1 8">
        <text>malonyl-[ACP] + S-adenosyl-L-methionine = malonyl-[ACP] methyl ester + S-adenosyl-L-homocysteine</text>
        <dbReference type="Rhea" id="RHEA:17105"/>
        <dbReference type="Rhea" id="RHEA-COMP:9623"/>
        <dbReference type="Rhea" id="RHEA-COMP:9954"/>
        <dbReference type="ChEBI" id="CHEBI:57856"/>
        <dbReference type="ChEBI" id="CHEBI:59789"/>
        <dbReference type="ChEBI" id="CHEBI:78449"/>
        <dbReference type="ChEBI" id="CHEBI:78845"/>
        <dbReference type="EC" id="2.1.1.197"/>
    </reaction>
</comment>
<dbReference type="Gene3D" id="3.40.50.150">
    <property type="entry name" value="Vaccinia Virus protein VP39"/>
    <property type="match status" value="1"/>
</dbReference>
<comment type="similarity">
    <text evidence="8">Belongs to the methyltransferase superfamily.</text>
</comment>
<evidence type="ECO:0000256" key="6">
    <source>
        <dbReference type="ARBA" id="ARBA00022691"/>
    </source>
</evidence>
<evidence type="ECO:0000256" key="4">
    <source>
        <dbReference type="ARBA" id="ARBA00022603"/>
    </source>
</evidence>
<keyword evidence="5 8" id="KW-0808">Transferase</keyword>
<evidence type="ECO:0000256" key="5">
    <source>
        <dbReference type="ARBA" id="ARBA00022679"/>
    </source>
</evidence>
<evidence type="ECO:0000256" key="2">
    <source>
        <dbReference type="ARBA" id="ARBA00004746"/>
    </source>
</evidence>
<feature type="domain" description="Methyltransferase type 11" evidence="9">
    <location>
        <begin position="62"/>
        <end position="164"/>
    </location>
</feature>
<keyword evidence="6 8" id="KW-0949">S-adenosyl-L-methionine</keyword>
<accession>A0ABP9Q7Q9</accession>
<dbReference type="InterPro" id="IPR013216">
    <property type="entry name" value="Methyltransf_11"/>
</dbReference>
<gene>
    <name evidence="8" type="primary">bioC</name>
    <name evidence="10" type="ORF">GCM10025770_02130</name>
</gene>
<dbReference type="EMBL" id="BAABLD010000001">
    <property type="protein sequence ID" value="GAA5158038.1"/>
    <property type="molecule type" value="Genomic_DNA"/>
</dbReference>
<proteinExistence type="inferred from homology"/>
<dbReference type="Pfam" id="PF08241">
    <property type="entry name" value="Methyltransf_11"/>
    <property type="match status" value="1"/>
</dbReference>
<dbReference type="InterPro" id="IPR050602">
    <property type="entry name" value="Malonyl-ACP_OMT"/>
</dbReference>
<dbReference type="SUPFAM" id="SSF53335">
    <property type="entry name" value="S-adenosyl-L-methionine-dependent methyltransferases"/>
    <property type="match status" value="1"/>
</dbReference>
<dbReference type="HAMAP" id="MF_00835">
    <property type="entry name" value="BioC"/>
    <property type="match status" value="1"/>
</dbReference>
<evidence type="ECO:0000313" key="10">
    <source>
        <dbReference type="EMBL" id="GAA5158038.1"/>
    </source>
</evidence>
<keyword evidence="11" id="KW-1185">Reference proteome</keyword>
<evidence type="ECO:0000313" key="11">
    <source>
        <dbReference type="Proteomes" id="UP001500547"/>
    </source>
</evidence>
<name>A0ABP9Q7Q9_9RHOO</name>
<dbReference type="EC" id="2.1.1.197" evidence="3 8"/>
<dbReference type="GO" id="GO:0032259">
    <property type="term" value="P:methylation"/>
    <property type="evidence" value="ECO:0007669"/>
    <property type="project" value="UniProtKB-KW"/>
</dbReference>
<organism evidence="10 11">
    <name type="scientific">Viridibacterium curvum</name>
    <dbReference type="NCBI Taxonomy" id="1101404"/>
    <lineage>
        <taxon>Bacteria</taxon>
        <taxon>Pseudomonadati</taxon>
        <taxon>Pseudomonadota</taxon>
        <taxon>Betaproteobacteria</taxon>
        <taxon>Rhodocyclales</taxon>
        <taxon>Rhodocyclaceae</taxon>
        <taxon>Viridibacterium</taxon>
    </lineage>
</organism>
<dbReference type="InterPro" id="IPR029063">
    <property type="entry name" value="SAM-dependent_MTases_sf"/>
</dbReference>
<dbReference type="Proteomes" id="UP001500547">
    <property type="component" value="Unassembled WGS sequence"/>
</dbReference>
<dbReference type="CDD" id="cd02440">
    <property type="entry name" value="AdoMet_MTases"/>
    <property type="match status" value="1"/>
</dbReference>
<dbReference type="RefSeq" id="WP_345530966.1">
    <property type="nucleotide sequence ID" value="NZ_BAABLD010000001.1"/>
</dbReference>
<comment type="function">
    <text evidence="8">Converts the free carboxyl group of a malonyl-thioester to its methyl ester by transfer of a methyl group from S-adenosyl-L-methionine (SAM). It allows to synthesize pimeloyl-ACP via the fatty acid synthetic pathway.</text>
</comment>
<reference evidence="11" key="1">
    <citation type="journal article" date="2019" name="Int. J. Syst. Evol. Microbiol.">
        <title>The Global Catalogue of Microorganisms (GCM) 10K type strain sequencing project: providing services to taxonomists for standard genome sequencing and annotation.</title>
        <authorList>
            <consortium name="The Broad Institute Genomics Platform"/>
            <consortium name="The Broad Institute Genome Sequencing Center for Infectious Disease"/>
            <person name="Wu L."/>
            <person name="Ma J."/>
        </authorList>
    </citation>
    <scope>NUCLEOTIDE SEQUENCE [LARGE SCALE GENOMIC DNA]</scope>
    <source>
        <strain evidence="11">JCM 18715</strain>
    </source>
</reference>
<keyword evidence="4 8" id="KW-0489">Methyltransferase</keyword>
<dbReference type="InterPro" id="IPR011814">
    <property type="entry name" value="BioC"/>
</dbReference>
<comment type="caution">
    <text evidence="10">The sequence shown here is derived from an EMBL/GenBank/DDBJ whole genome shotgun (WGS) entry which is preliminary data.</text>
</comment>
<evidence type="ECO:0000256" key="3">
    <source>
        <dbReference type="ARBA" id="ARBA00012327"/>
    </source>
</evidence>